<keyword evidence="9" id="KW-0479">Metal-binding</keyword>
<feature type="domain" description="CAP-Gly" evidence="15">
    <location>
        <begin position="300"/>
        <end position="342"/>
    </location>
</feature>
<dbReference type="GO" id="GO:0046872">
    <property type="term" value="F:metal ion binding"/>
    <property type="evidence" value="ECO:0007669"/>
    <property type="project" value="UniProtKB-KW"/>
</dbReference>
<evidence type="ECO:0000256" key="6">
    <source>
        <dbReference type="ARBA" id="ARBA00022490"/>
    </source>
</evidence>
<evidence type="ECO:0000313" key="16">
    <source>
        <dbReference type="Ensembl" id="ENSLLEP00000023923.1"/>
    </source>
</evidence>
<protein>
    <recommendedName>
        <fullName evidence="5">ubiquitinyl hydrolase 1</fullName>
        <ecNumber evidence="5">3.4.19.12</ecNumber>
    </recommendedName>
</protein>
<dbReference type="Proteomes" id="UP000694569">
    <property type="component" value="Unplaced"/>
</dbReference>
<keyword evidence="12" id="KW-0788">Thiol protease</keyword>
<evidence type="ECO:0000256" key="10">
    <source>
        <dbReference type="ARBA" id="ARBA00022786"/>
    </source>
</evidence>
<name>A0A8C5PK18_9ANUR</name>
<dbReference type="OrthoDB" id="6287070at2759"/>
<dbReference type="GeneTree" id="ENSGT00940000164912"/>
<keyword evidence="10" id="KW-0833">Ubl conjugation pathway</keyword>
<evidence type="ECO:0000256" key="12">
    <source>
        <dbReference type="ARBA" id="ARBA00022807"/>
    </source>
</evidence>
<dbReference type="AlphaFoldDB" id="A0A8C5PK18"/>
<evidence type="ECO:0000256" key="11">
    <source>
        <dbReference type="ARBA" id="ARBA00022801"/>
    </source>
</evidence>
<reference evidence="16" key="2">
    <citation type="submission" date="2025-09" db="UniProtKB">
        <authorList>
            <consortium name="Ensembl"/>
        </authorList>
    </citation>
    <scope>IDENTIFICATION</scope>
</reference>
<evidence type="ECO:0000256" key="5">
    <source>
        <dbReference type="ARBA" id="ARBA00012759"/>
    </source>
</evidence>
<keyword evidence="11" id="KW-0378">Hydrolase</keyword>
<dbReference type="Gene3D" id="3.90.70.10">
    <property type="entry name" value="Cysteine proteinases"/>
    <property type="match status" value="1"/>
</dbReference>
<reference evidence="16" key="1">
    <citation type="submission" date="2025-08" db="UniProtKB">
        <authorList>
            <consortium name="Ensembl"/>
        </authorList>
    </citation>
    <scope>IDENTIFICATION</scope>
</reference>
<keyword evidence="6" id="KW-0963">Cytoplasm</keyword>
<dbReference type="GO" id="GO:0006508">
    <property type="term" value="P:proteolysis"/>
    <property type="evidence" value="ECO:0007669"/>
    <property type="project" value="UniProtKB-KW"/>
</dbReference>
<comment type="catalytic activity">
    <reaction evidence="1">
        <text>Thiol-dependent hydrolysis of ester, thioester, amide, peptide and isopeptide bonds formed by the C-terminal Gly of ubiquitin (a 76-residue protein attached to proteins as an intracellular targeting signal).</text>
        <dbReference type="EC" id="3.4.19.12"/>
    </reaction>
</comment>
<evidence type="ECO:0000259" key="14">
    <source>
        <dbReference type="PROSITE" id="PS50235"/>
    </source>
</evidence>
<dbReference type="PANTHER" id="PTHR11830">
    <property type="entry name" value="40S RIBOSOMAL PROTEIN S3A"/>
    <property type="match status" value="1"/>
</dbReference>
<dbReference type="PROSITE" id="PS50235">
    <property type="entry name" value="USP_3"/>
    <property type="match status" value="1"/>
</dbReference>
<organism evidence="16 17">
    <name type="scientific">Leptobrachium leishanense</name>
    <name type="common">Leishan spiny toad</name>
    <dbReference type="NCBI Taxonomy" id="445787"/>
    <lineage>
        <taxon>Eukaryota</taxon>
        <taxon>Metazoa</taxon>
        <taxon>Chordata</taxon>
        <taxon>Craniata</taxon>
        <taxon>Vertebrata</taxon>
        <taxon>Euteleostomi</taxon>
        <taxon>Amphibia</taxon>
        <taxon>Batrachia</taxon>
        <taxon>Anura</taxon>
        <taxon>Pelobatoidea</taxon>
        <taxon>Megophryidae</taxon>
        <taxon>Leptobrachium</taxon>
    </lineage>
</organism>
<keyword evidence="13" id="KW-0862">Zinc</keyword>
<evidence type="ECO:0000256" key="13">
    <source>
        <dbReference type="ARBA" id="ARBA00022833"/>
    </source>
</evidence>
<dbReference type="Gene3D" id="2.30.30.190">
    <property type="entry name" value="CAP Gly-rich-like domain"/>
    <property type="match status" value="2"/>
</dbReference>
<dbReference type="EC" id="3.4.19.12" evidence="5"/>
<evidence type="ECO:0000256" key="7">
    <source>
        <dbReference type="ARBA" id="ARBA00022553"/>
    </source>
</evidence>
<proteinExistence type="inferred from homology"/>
<evidence type="ECO:0000313" key="17">
    <source>
        <dbReference type="Proteomes" id="UP000694569"/>
    </source>
</evidence>
<evidence type="ECO:0000256" key="9">
    <source>
        <dbReference type="ARBA" id="ARBA00022723"/>
    </source>
</evidence>
<sequence>MAWQPQESNDPLMYFILLESLSEVERALEAGTLCCMSEDDYIQQVAEDHVSSHSLEVSVIGEAGTVRVDVNALQPLDRKKAALLLAVQSSTERLGCFLERGTLEQALHAVVGQEVLVDHKQKLYPALLRYVGNILDSSALLPPVYFGVELEGEGEGLGVSDGTCRGVTFFKCKKSSGLFVSFNKILFSGSFPSRAGPAGGNPADHPHSLKPGEKMVQRSVCSDGFSEDFLELLTDSGLRDTLLLPLGSALKEKTFCEEGDSADDITRNGDTTWSPLEINSMVQIQYKKGEVTHGIIRWIGHIPNMEGRMAGVELDEDKGCTDGTLQSQRFFRCPPKRGIFVKLKACRPDTRFLVSRDAPPQSLEHRTQDEGGVGFTVVQKVPPLLGSAAVDVLCGKMRGIQGHCNSCYMDAALFSLFSCSSVLDSLLYKPALPVADAHIQRILREEIVNPLRKSGFVPARSVMMLRQQLMEESQCPSFTTSEKDPEEFLNLIMHRILAMEPLLKLKCEGQKVQDCYCYQIFIEKHPEVTVPTVQQLLESSFHHSNLKLAEIPSCFIIQTPRFGKEYKMFNKIIPSLELDITDLLQDSPRECVVCGHLATQECAQCFNNHVLSDSGFKQYCDLCAKQVPTHGTRAL</sequence>
<evidence type="ECO:0000256" key="8">
    <source>
        <dbReference type="ARBA" id="ARBA00022670"/>
    </source>
</evidence>
<dbReference type="SUPFAM" id="SSF74924">
    <property type="entry name" value="Cap-Gly domain"/>
    <property type="match status" value="2"/>
</dbReference>
<dbReference type="SMART" id="SM01052">
    <property type="entry name" value="CAP_GLY"/>
    <property type="match status" value="2"/>
</dbReference>
<feature type="domain" description="CAP-Gly" evidence="15">
    <location>
        <begin position="136"/>
        <end position="181"/>
    </location>
</feature>
<comment type="subcellular location">
    <subcellularLocation>
        <location evidence="2">Cytoplasm</location>
        <location evidence="2">Cytoskeleton</location>
        <location evidence="2">Microtubule organizing center</location>
        <location evidence="2">Centrosome</location>
    </subcellularLocation>
    <subcellularLocation>
        <location evidence="3">Cytoplasm</location>
        <location evidence="3">Perinuclear region</location>
    </subcellularLocation>
</comment>
<evidence type="ECO:0000259" key="15">
    <source>
        <dbReference type="PROSITE" id="PS50245"/>
    </source>
</evidence>
<feature type="domain" description="USP" evidence="14">
    <location>
        <begin position="398"/>
        <end position="635"/>
    </location>
</feature>
<evidence type="ECO:0000256" key="2">
    <source>
        <dbReference type="ARBA" id="ARBA00004300"/>
    </source>
</evidence>
<evidence type="ECO:0000256" key="3">
    <source>
        <dbReference type="ARBA" id="ARBA00004556"/>
    </source>
</evidence>
<dbReference type="Pfam" id="PF01302">
    <property type="entry name" value="CAP_GLY"/>
    <property type="match status" value="2"/>
</dbReference>
<keyword evidence="7" id="KW-0597">Phosphoprotein</keyword>
<dbReference type="InterPro" id="IPR038765">
    <property type="entry name" value="Papain-like_cys_pep_sf"/>
</dbReference>
<dbReference type="GO" id="GO:0004843">
    <property type="term" value="F:cysteine-type deubiquitinase activity"/>
    <property type="evidence" value="ECO:0007669"/>
    <property type="project" value="UniProtKB-EC"/>
</dbReference>
<dbReference type="InterPro" id="IPR000938">
    <property type="entry name" value="CAP-Gly_domain"/>
</dbReference>
<evidence type="ECO:0000256" key="1">
    <source>
        <dbReference type="ARBA" id="ARBA00000707"/>
    </source>
</evidence>
<dbReference type="PROSITE" id="PS50245">
    <property type="entry name" value="CAP_GLY_2"/>
    <property type="match status" value="2"/>
</dbReference>
<dbReference type="InterPro" id="IPR018200">
    <property type="entry name" value="USP_CS"/>
</dbReference>
<dbReference type="GO" id="GO:0005813">
    <property type="term" value="C:centrosome"/>
    <property type="evidence" value="ECO:0007669"/>
    <property type="project" value="UniProtKB-SubCell"/>
</dbReference>
<keyword evidence="17" id="KW-1185">Reference proteome</keyword>
<dbReference type="SUPFAM" id="SSF54001">
    <property type="entry name" value="Cysteine proteinases"/>
    <property type="match status" value="1"/>
</dbReference>
<dbReference type="InterPro" id="IPR036859">
    <property type="entry name" value="CAP-Gly_dom_sf"/>
</dbReference>
<dbReference type="InterPro" id="IPR028889">
    <property type="entry name" value="USP"/>
</dbReference>
<dbReference type="GO" id="GO:0048471">
    <property type="term" value="C:perinuclear region of cytoplasm"/>
    <property type="evidence" value="ECO:0007669"/>
    <property type="project" value="UniProtKB-SubCell"/>
</dbReference>
<accession>A0A8C5PK18</accession>
<keyword evidence="8" id="KW-0645">Protease</keyword>
<comment type="similarity">
    <text evidence="4">Belongs to the peptidase C19 family.</text>
</comment>
<evidence type="ECO:0000256" key="4">
    <source>
        <dbReference type="ARBA" id="ARBA00009085"/>
    </source>
</evidence>
<dbReference type="PROSITE" id="PS00972">
    <property type="entry name" value="USP_1"/>
    <property type="match status" value="1"/>
</dbReference>
<dbReference type="Ensembl" id="ENSLLET00000024839.1">
    <property type="protein sequence ID" value="ENSLLEP00000023923.1"/>
    <property type="gene ID" value="ENSLLEG00000015214.1"/>
</dbReference>